<accession>A0A8G2EUI7</accession>
<reference evidence="1 2" key="1">
    <citation type="submission" date="2016-10" db="EMBL/GenBank/DDBJ databases">
        <authorList>
            <person name="Varghese N."/>
            <person name="Submissions S."/>
        </authorList>
    </citation>
    <scope>NUCLEOTIDE SEQUENCE [LARGE SCALE GENOMIC DNA]</scope>
    <source>
        <strain evidence="1 2">DSM 18839</strain>
    </source>
</reference>
<sequence length="248" mass="27333">MLREAIDWLLTPSLPLARRSGHLGEFVAIAARRRRNAAAWDGHEARSRAAVLRAAGAADPAGTALILGAGHVNDVPLEALSDRFRAVILVDLAFARVTRRRARRLGNVVCHPHDVTESLGALAEIRQPAAWLDDPSVSFVASVNLISQLATVASRHRDDTEGERIARALAEAHLRWLTRFACPTCLIADREVEIVDRDGTVTATLDPNKGARLPDADEEWIWDIAPRGEVDRRFAVRHKVIAIDRVNR</sequence>
<gene>
    <name evidence="1" type="ORF">SAMN05660686_01163</name>
</gene>
<dbReference type="RefSeq" id="WP_093148860.1">
    <property type="nucleotide sequence ID" value="NZ_FNBW01000003.1"/>
</dbReference>
<evidence type="ECO:0000313" key="2">
    <source>
        <dbReference type="Proteomes" id="UP000198615"/>
    </source>
</evidence>
<evidence type="ECO:0000313" key="1">
    <source>
        <dbReference type="EMBL" id="SDF39934.1"/>
    </source>
</evidence>
<keyword evidence="2" id="KW-1185">Reference proteome</keyword>
<name>A0A8G2EUI7_9PROT</name>
<dbReference type="OrthoDB" id="5449792at2"/>
<dbReference type="AlphaFoldDB" id="A0A8G2EUI7"/>
<organism evidence="1 2">
    <name type="scientific">Thalassobaculum litoreum DSM 18839</name>
    <dbReference type="NCBI Taxonomy" id="1123362"/>
    <lineage>
        <taxon>Bacteria</taxon>
        <taxon>Pseudomonadati</taxon>
        <taxon>Pseudomonadota</taxon>
        <taxon>Alphaproteobacteria</taxon>
        <taxon>Rhodospirillales</taxon>
        <taxon>Thalassobaculaceae</taxon>
        <taxon>Thalassobaculum</taxon>
    </lineage>
</organism>
<dbReference type="EMBL" id="FNBW01000003">
    <property type="protein sequence ID" value="SDF39934.1"/>
    <property type="molecule type" value="Genomic_DNA"/>
</dbReference>
<protein>
    <submittedName>
        <fullName evidence="1">Uncharacterized protein</fullName>
    </submittedName>
</protein>
<comment type="caution">
    <text evidence="1">The sequence shown here is derived from an EMBL/GenBank/DDBJ whole genome shotgun (WGS) entry which is preliminary data.</text>
</comment>
<dbReference type="Proteomes" id="UP000198615">
    <property type="component" value="Unassembled WGS sequence"/>
</dbReference>
<proteinExistence type="predicted"/>